<dbReference type="Proteomes" id="UP001497535">
    <property type="component" value="Unassembled WGS sequence"/>
</dbReference>
<organism evidence="1 2">
    <name type="scientific">Meloidogyne enterolobii</name>
    <name type="common">Root-knot nematode worm</name>
    <name type="synonym">Meloidogyne mayaguensis</name>
    <dbReference type="NCBI Taxonomy" id="390850"/>
    <lineage>
        <taxon>Eukaryota</taxon>
        <taxon>Metazoa</taxon>
        <taxon>Ecdysozoa</taxon>
        <taxon>Nematoda</taxon>
        <taxon>Chromadorea</taxon>
        <taxon>Rhabditida</taxon>
        <taxon>Tylenchina</taxon>
        <taxon>Tylenchomorpha</taxon>
        <taxon>Tylenchoidea</taxon>
        <taxon>Meloidogynidae</taxon>
        <taxon>Meloidogyninae</taxon>
        <taxon>Meloidogyne</taxon>
    </lineage>
</organism>
<accession>A0ACB1AHF9</accession>
<evidence type="ECO:0000313" key="2">
    <source>
        <dbReference type="Proteomes" id="UP001497535"/>
    </source>
</evidence>
<name>A0ACB1AHF9_MELEN</name>
<evidence type="ECO:0000313" key="1">
    <source>
        <dbReference type="EMBL" id="CAK5090962.1"/>
    </source>
</evidence>
<comment type="caution">
    <text evidence="1">The sequence shown here is derived from an EMBL/GenBank/DDBJ whole genome shotgun (WGS) entry which is preliminary data.</text>
</comment>
<protein>
    <submittedName>
        <fullName evidence="1">Uncharacterized protein</fullName>
    </submittedName>
</protein>
<proteinExistence type="predicted"/>
<reference evidence="1" key="1">
    <citation type="submission" date="2023-11" db="EMBL/GenBank/DDBJ databases">
        <authorList>
            <person name="Poullet M."/>
        </authorList>
    </citation>
    <scope>NUCLEOTIDE SEQUENCE</scope>
    <source>
        <strain evidence="1">E1834</strain>
    </source>
</reference>
<gene>
    <name evidence="1" type="ORF">MENTE1834_LOCUS38777</name>
</gene>
<dbReference type="EMBL" id="CAVMJV010000085">
    <property type="protein sequence ID" value="CAK5090962.1"/>
    <property type="molecule type" value="Genomic_DNA"/>
</dbReference>
<sequence length="54" mass="6310">MEMVKELHNLLKSNFLLLVPDGVLLASGRITSPKYSYYPYLEGRTIKIFEFNFL</sequence>
<keyword evidence="2" id="KW-1185">Reference proteome</keyword>